<keyword evidence="2" id="KW-1185">Reference proteome</keyword>
<evidence type="ECO:0000313" key="2">
    <source>
        <dbReference type="Proteomes" id="UP001066276"/>
    </source>
</evidence>
<accession>A0AAV7L477</accession>
<comment type="caution">
    <text evidence="1">The sequence shown here is derived from an EMBL/GenBank/DDBJ whole genome shotgun (WGS) entry which is preliminary data.</text>
</comment>
<dbReference type="AlphaFoldDB" id="A0AAV7L477"/>
<sequence length="148" mass="16664">MAGAVEGNAQRLSRIQTKRPTFCACGGRGATWSPRRPLMDSVHIRQCLSAAVDALNLFVLKDRQLPGREPARTRRVIERHCAVRRAVHESMAAVSLQTSRGHRQWFSASWDTGRRDPTAPQDHDFLYYRVEAIVSVVNLTVKLPKGFL</sequence>
<name>A0AAV7L477_PLEWA</name>
<proteinExistence type="predicted"/>
<gene>
    <name evidence="1" type="ORF">NDU88_005830</name>
</gene>
<evidence type="ECO:0000313" key="1">
    <source>
        <dbReference type="EMBL" id="KAJ1085704.1"/>
    </source>
</evidence>
<dbReference type="Proteomes" id="UP001066276">
    <property type="component" value="Chromosome 12"/>
</dbReference>
<protein>
    <submittedName>
        <fullName evidence="1">Uncharacterized protein</fullName>
    </submittedName>
</protein>
<dbReference type="EMBL" id="JANPWB010000016">
    <property type="protein sequence ID" value="KAJ1085704.1"/>
    <property type="molecule type" value="Genomic_DNA"/>
</dbReference>
<organism evidence="1 2">
    <name type="scientific">Pleurodeles waltl</name>
    <name type="common">Iberian ribbed newt</name>
    <dbReference type="NCBI Taxonomy" id="8319"/>
    <lineage>
        <taxon>Eukaryota</taxon>
        <taxon>Metazoa</taxon>
        <taxon>Chordata</taxon>
        <taxon>Craniata</taxon>
        <taxon>Vertebrata</taxon>
        <taxon>Euteleostomi</taxon>
        <taxon>Amphibia</taxon>
        <taxon>Batrachia</taxon>
        <taxon>Caudata</taxon>
        <taxon>Salamandroidea</taxon>
        <taxon>Salamandridae</taxon>
        <taxon>Pleurodelinae</taxon>
        <taxon>Pleurodeles</taxon>
    </lineage>
</organism>
<reference evidence="1" key="1">
    <citation type="journal article" date="2022" name="bioRxiv">
        <title>Sequencing and chromosome-scale assembly of the giantPleurodeles waltlgenome.</title>
        <authorList>
            <person name="Brown T."/>
            <person name="Elewa A."/>
            <person name="Iarovenko S."/>
            <person name="Subramanian E."/>
            <person name="Araus A.J."/>
            <person name="Petzold A."/>
            <person name="Susuki M."/>
            <person name="Suzuki K.-i.T."/>
            <person name="Hayashi T."/>
            <person name="Toyoda A."/>
            <person name="Oliveira C."/>
            <person name="Osipova E."/>
            <person name="Leigh N.D."/>
            <person name="Simon A."/>
            <person name="Yun M.H."/>
        </authorList>
    </citation>
    <scope>NUCLEOTIDE SEQUENCE</scope>
    <source>
        <strain evidence="1">20211129_DDA</strain>
        <tissue evidence="1">Liver</tissue>
    </source>
</reference>